<dbReference type="AlphaFoldDB" id="A0A0A1W2Q1"/>
<protein>
    <submittedName>
        <fullName evidence="1">Uncharacterized protein</fullName>
    </submittedName>
</protein>
<name>A0A0A1W2Q1_MICAE</name>
<comment type="caution">
    <text evidence="1">The sequence shown here is derived from an EMBL/GenBank/DDBJ whole genome shotgun (WGS) entry which is preliminary data.</text>
</comment>
<reference evidence="2" key="1">
    <citation type="journal article" date="2015" name="Genome">
        <title>Whole Genome Sequence of the Non-Microcystin-Producing Microcystis aeruginosa Strain NIES-44.</title>
        <authorList>
            <person name="Okano K."/>
            <person name="Miyata N."/>
            <person name="Ozaki Y."/>
        </authorList>
    </citation>
    <scope>NUCLEOTIDE SEQUENCE [LARGE SCALE GENOMIC DNA]</scope>
    <source>
        <strain evidence="2">NIES-44</strain>
    </source>
</reference>
<proteinExistence type="predicted"/>
<organism evidence="1 2">
    <name type="scientific">Microcystis aeruginosa NIES-44</name>
    <dbReference type="NCBI Taxonomy" id="449439"/>
    <lineage>
        <taxon>Bacteria</taxon>
        <taxon>Bacillati</taxon>
        <taxon>Cyanobacteriota</taxon>
        <taxon>Cyanophyceae</taxon>
        <taxon>Oscillatoriophycideae</taxon>
        <taxon>Chroococcales</taxon>
        <taxon>Microcystaceae</taxon>
        <taxon>Microcystis</taxon>
    </lineage>
</organism>
<accession>A0A0A1W2Q1</accession>
<evidence type="ECO:0000313" key="2">
    <source>
        <dbReference type="Proteomes" id="UP000030321"/>
    </source>
</evidence>
<dbReference type="RefSeq" id="WP_045362771.1">
    <property type="nucleotide sequence ID" value="NZ_BBPA01000076.1"/>
</dbReference>
<gene>
    <name evidence="1" type="ORF">N44_04662</name>
</gene>
<sequence length="178" mass="19934">MDKNLSRINRHLAVLLVIFGINLPAVSRPLSSCPEDLNLLVDRLLSDLPGYANRVITRSQIDQKLSTPVFVIIAGRPEFAPLPLTASQYSGQIADDTQQVFFTTLERQYSKNRSVSLQNYHWLFLTKTGEGWRLVTVYSQLASLEPAQVPLPPLETSQGTIGQAVRLWLRDCEAGTLR</sequence>
<evidence type="ECO:0000313" key="1">
    <source>
        <dbReference type="EMBL" id="GAL95806.1"/>
    </source>
</evidence>
<dbReference type="EMBL" id="BBPA01000076">
    <property type="protein sequence ID" value="GAL95806.1"/>
    <property type="molecule type" value="Genomic_DNA"/>
</dbReference>
<dbReference type="Proteomes" id="UP000030321">
    <property type="component" value="Unassembled WGS sequence"/>
</dbReference>